<keyword evidence="4" id="KW-1185">Reference proteome</keyword>
<dbReference type="RefSeq" id="WP_051191365.1">
    <property type="nucleotide sequence ID" value="NZ_BMWY01000001.1"/>
</dbReference>
<dbReference type="InterPro" id="IPR027417">
    <property type="entry name" value="P-loop_NTPase"/>
</dbReference>
<dbReference type="InterPro" id="IPR051162">
    <property type="entry name" value="T4SS_component"/>
</dbReference>
<accession>A0ABQ3BJN7</accession>
<proteinExistence type="predicted"/>
<feature type="domain" description="Helicase HerA-like C-terminal" evidence="2">
    <location>
        <begin position="34"/>
        <end position="516"/>
    </location>
</feature>
<name>A0ABQ3BJN7_9FLAO</name>
<evidence type="ECO:0000313" key="3">
    <source>
        <dbReference type="EMBL" id="GGZ47665.1"/>
    </source>
</evidence>
<evidence type="ECO:0000259" key="2">
    <source>
        <dbReference type="Pfam" id="PF05872"/>
    </source>
</evidence>
<evidence type="ECO:0000313" key="4">
    <source>
        <dbReference type="Proteomes" id="UP000615593"/>
    </source>
</evidence>
<dbReference type="InterPro" id="IPR033186">
    <property type="entry name" value="HerA_C"/>
</dbReference>
<dbReference type="Pfam" id="PF05872">
    <property type="entry name" value="HerA_C"/>
    <property type="match status" value="1"/>
</dbReference>
<dbReference type="Gene3D" id="3.40.50.300">
    <property type="entry name" value="P-loop containing nucleotide triphosphate hydrolases"/>
    <property type="match status" value="2"/>
</dbReference>
<feature type="compositionally biased region" description="Basic and acidic residues" evidence="1">
    <location>
        <begin position="453"/>
        <end position="467"/>
    </location>
</feature>
<dbReference type="GeneID" id="94368314"/>
<dbReference type="SUPFAM" id="SSF52540">
    <property type="entry name" value="P-loop containing nucleoside triphosphate hydrolases"/>
    <property type="match status" value="1"/>
</dbReference>
<dbReference type="PANTHER" id="PTHR30121:SF6">
    <property type="entry name" value="SLR6007 PROTEIN"/>
    <property type="match status" value="1"/>
</dbReference>
<organism evidence="3 4">
    <name type="scientific">Mesonia mobilis</name>
    <dbReference type="NCBI Taxonomy" id="369791"/>
    <lineage>
        <taxon>Bacteria</taxon>
        <taxon>Pseudomonadati</taxon>
        <taxon>Bacteroidota</taxon>
        <taxon>Flavobacteriia</taxon>
        <taxon>Flavobacteriales</taxon>
        <taxon>Flavobacteriaceae</taxon>
        <taxon>Mesonia</taxon>
    </lineage>
</organism>
<protein>
    <submittedName>
        <fullName evidence="3">ATPase</fullName>
    </submittedName>
</protein>
<dbReference type="Proteomes" id="UP000615593">
    <property type="component" value="Unassembled WGS sequence"/>
</dbReference>
<feature type="region of interest" description="Disordered" evidence="1">
    <location>
        <begin position="453"/>
        <end position="481"/>
    </location>
</feature>
<evidence type="ECO:0000256" key="1">
    <source>
        <dbReference type="SAM" id="MobiDB-lite"/>
    </source>
</evidence>
<gene>
    <name evidence="3" type="ORF">GCM10008088_06590</name>
</gene>
<reference evidence="4" key="1">
    <citation type="journal article" date="2019" name="Int. J. Syst. Evol. Microbiol.">
        <title>The Global Catalogue of Microorganisms (GCM) 10K type strain sequencing project: providing services to taxonomists for standard genome sequencing and annotation.</title>
        <authorList>
            <consortium name="The Broad Institute Genomics Platform"/>
            <consortium name="The Broad Institute Genome Sequencing Center for Infectious Disease"/>
            <person name="Wu L."/>
            <person name="Ma J."/>
        </authorList>
    </citation>
    <scope>NUCLEOTIDE SEQUENCE [LARGE SCALE GENOMIC DNA]</scope>
    <source>
        <strain evidence="4">KCTC 12708</strain>
    </source>
</reference>
<comment type="caution">
    <text evidence="3">The sequence shown here is derived from an EMBL/GenBank/DDBJ whole genome shotgun (WGS) entry which is preliminary data.</text>
</comment>
<dbReference type="EMBL" id="BMWY01000001">
    <property type="protein sequence ID" value="GGZ47665.1"/>
    <property type="molecule type" value="Genomic_DNA"/>
</dbReference>
<sequence length="516" mass="57927">MLQQHFIEDISKAYDFEGKSIVLGGAMFNNAPINNLQIKIPLKTINRHGLISGATGTGKTKSLQVFTEQLSLAGVPSVVMDIKGDLSGLAQPGQSNKHIVFRNNAIGLKYQPQGFPVELLSLLGKNGTQMRATISEFGPILLSKMLDLNNTQSGILAVLFKYSDDHNLPLINIEDLKDFLKYVLNEGKESVKKEYGYLSSASINTIIRKIIALEQQGANHFFGEPSFDVNDFLHVNKNKEGRVSVMRLMDMQDKPSLFSTFMLCLLTEIYSTLPEVGDLEKPKLVFFIDEAHLIFKNASTALLDQIEVIIKLIRSKGVGIYFITQNPSDIPEDVLGQLGLKIQHALRAFTAKDRKQIKQLAQNFPESSYYNISSLLTELGLGEAFITGLNEKGIPTPLVHTLMRPPLSRMDVLSQKEIKECLDNSILYSKYNQDLNSESASEILKENIKEAQQKNHENERLQQEMKKAGQKRKKTTTKKEESFFEEMSKNTMVRQVGRTIFRELTRGLLGVLGIKK</sequence>
<dbReference type="PANTHER" id="PTHR30121">
    <property type="entry name" value="UNCHARACTERIZED PROTEIN YJGR-RELATED"/>
    <property type="match status" value="1"/>
</dbReference>